<dbReference type="OrthoDB" id="9802901at2"/>
<dbReference type="AlphaFoldDB" id="B9XDQ3"/>
<feature type="domain" description="HNH nuclease" evidence="1">
    <location>
        <begin position="96"/>
        <end position="149"/>
    </location>
</feature>
<dbReference type="InterPro" id="IPR029471">
    <property type="entry name" value="HNH_5"/>
</dbReference>
<keyword evidence="2" id="KW-0540">Nuclease</keyword>
<organism evidence="2 3">
    <name type="scientific">Pedosphaera parvula (strain Ellin514)</name>
    <dbReference type="NCBI Taxonomy" id="320771"/>
    <lineage>
        <taxon>Bacteria</taxon>
        <taxon>Pseudomonadati</taxon>
        <taxon>Verrucomicrobiota</taxon>
        <taxon>Pedosphaerae</taxon>
        <taxon>Pedosphaerales</taxon>
        <taxon>Pedosphaeraceae</taxon>
        <taxon>Pedosphaera</taxon>
    </lineage>
</organism>
<dbReference type="RefSeq" id="WP_007413951.1">
    <property type="nucleotide sequence ID" value="NZ_ABOX02000006.1"/>
</dbReference>
<protein>
    <submittedName>
        <fullName evidence="2">HNH endonuclease</fullName>
    </submittedName>
</protein>
<name>B9XDQ3_PEDPL</name>
<dbReference type="STRING" id="320771.Cflav_PD6474"/>
<keyword evidence="2" id="KW-0378">Hydrolase</keyword>
<dbReference type="InterPro" id="IPR052892">
    <property type="entry name" value="NA-targeting_endonuclease"/>
</dbReference>
<evidence type="ECO:0000313" key="2">
    <source>
        <dbReference type="EMBL" id="EEF62199.1"/>
    </source>
</evidence>
<comment type="caution">
    <text evidence="2">The sequence shown here is derived from an EMBL/GenBank/DDBJ whole genome shotgun (WGS) entry which is preliminary data.</text>
</comment>
<proteinExistence type="predicted"/>
<dbReference type="Pfam" id="PF14279">
    <property type="entry name" value="HNH_5"/>
    <property type="match status" value="1"/>
</dbReference>
<dbReference type="EMBL" id="ABOX02000006">
    <property type="protein sequence ID" value="EEF62199.1"/>
    <property type="molecule type" value="Genomic_DNA"/>
</dbReference>
<evidence type="ECO:0000313" key="3">
    <source>
        <dbReference type="Proteomes" id="UP000003688"/>
    </source>
</evidence>
<dbReference type="GO" id="GO:0004519">
    <property type="term" value="F:endonuclease activity"/>
    <property type="evidence" value="ECO:0007669"/>
    <property type="project" value="UniProtKB-KW"/>
</dbReference>
<dbReference type="PANTHER" id="PTHR33877:SF2">
    <property type="entry name" value="OS07G0170200 PROTEIN"/>
    <property type="match status" value="1"/>
</dbReference>
<keyword evidence="3" id="KW-1185">Reference proteome</keyword>
<dbReference type="PANTHER" id="PTHR33877">
    <property type="entry name" value="SLL1193 PROTEIN"/>
    <property type="match status" value="1"/>
</dbReference>
<keyword evidence="2" id="KW-0255">Endonuclease</keyword>
<dbReference type="CDD" id="cd00085">
    <property type="entry name" value="HNHc"/>
    <property type="match status" value="1"/>
</dbReference>
<dbReference type="Gene3D" id="1.10.30.50">
    <property type="match status" value="1"/>
</dbReference>
<sequence length="194" mass="21759">MSNKLNKASVLVLNRNWQAINIRTPEDAICQMATGVATGLEIEAEDQIRPVSWAEWLTLPIREQDEAVRTVRGAIRMPTVIVLANFAKVPKKRPKFGAKAIRERDGNRCQYTGRVLKPEEGSIDHILPVSRGGKDAWDNCVWACKAINSRKGNRLPDEAGLKLLTMPKAPKELPMTALIRNHQGIADWRLFLSE</sequence>
<dbReference type="InterPro" id="IPR003615">
    <property type="entry name" value="HNH_nuc"/>
</dbReference>
<accession>B9XDQ3</accession>
<evidence type="ECO:0000259" key="1">
    <source>
        <dbReference type="SMART" id="SM00507"/>
    </source>
</evidence>
<gene>
    <name evidence="2" type="ORF">Cflav_PD6474</name>
</gene>
<dbReference type="SMART" id="SM00507">
    <property type="entry name" value="HNHc"/>
    <property type="match status" value="1"/>
</dbReference>
<reference evidence="2 3" key="1">
    <citation type="journal article" date="2011" name="J. Bacteriol.">
        <title>Genome sequence of 'Pedosphaera parvula' Ellin514, an aerobic Verrucomicrobial isolate from pasture soil.</title>
        <authorList>
            <person name="Kant R."/>
            <person name="van Passel M.W."/>
            <person name="Sangwan P."/>
            <person name="Palva A."/>
            <person name="Lucas S."/>
            <person name="Copeland A."/>
            <person name="Lapidus A."/>
            <person name="Glavina Del Rio T."/>
            <person name="Dalin E."/>
            <person name="Tice H."/>
            <person name="Bruce D."/>
            <person name="Goodwin L."/>
            <person name="Pitluck S."/>
            <person name="Chertkov O."/>
            <person name="Larimer F.W."/>
            <person name="Land M.L."/>
            <person name="Hauser L."/>
            <person name="Brettin T.S."/>
            <person name="Detter J.C."/>
            <person name="Han S."/>
            <person name="de Vos W.M."/>
            <person name="Janssen P.H."/>
            <person name="Smidt H."/>
        </authorList>
    </citation>
    <scope>NUCLEOTIDE SEQUENCE [LARGE SCALE GENOMIC DNA]</scope>
    <source>
        <strain evidence="2 3">Ellin514</strain>
    </source>
</reference>
<dbReference type="Proteomes" id="UP000003688">
    <property type="component" value="Unassembled WGS sequence"/>
</dbReference>